<dbReference type="PANTHER" id="PTHR33085:SF132">
    <property type="entry name" value="OS02G0198100 PROTEIN"/>
    <property type="match status" value="1"/>
</dbReference>
<keyword evidence="3" id="KW-1185">Reference proteome</keyword>
<evidence type="ECO:0008006" key="4">
    <source>
        <dbReference type="Google" id="ProtNLM"/>
    </source>
</evidence>
<name>A0A0E0FWW3_ORYNI</name>
<evidence type="ECO:0000313" key="2">
    <source>
        <dbReference type="EnsemblPlants" id="ONIVA01G45120.1"/>
    </source>
</evidence>
<dbReference type="Gramene" id="ONIVA01G45120.1">
    <property type="protein sequence ID" value="ONIVA01G45120.1"/>
    <property type="gene ID" value="ONIVA01G45120"/>
</dbReference>
<dbReference type="HOGENOM" id="CLU_041856_0_1_1"/>
<dbReference type="InterPro" id="IPR012871">
    <property type="entry name" value="DUF1668_ORYSA"/>
</dbReference>
<dbReference type="AlphaFoldDB" id="A0A0E0FWW3"/>
<reference evidence="2" key="2">
    <citation type="submission" date="2018-04" db="EMBL/GenBank/DDBJ databases">
        <title>OnivRS2 (Oryza nivara Reference Sequence Version 2).</title>
        <authorList>
            <person name="Zhang J."/>
            <person name="Kudrna D."/>
            <person name="Lee S."/>
            <person name="Talag J."/>
            <person name="Rajasekar S."/>
            <person name="Welchert J."/>
            <person name="Hsing Y.-I."/>
            <person name="Wing R.A."/>
        </authorList>
    </citation>
    <scope>NUCLEOTIDE SEQUENCE [LARGE SCALE GENOMIC DNA]</scope>
</reference>
<dbReference type="Pfam" id="PF07893">
    <property type="entry name" value="DUF1668"/>
    <property type="match status" value="1"/>
</dbReference>
<accession>A0A0E0FWW3</accession>
<dbReference type="Proteomes" id="UP000006591">
    <property type="component" value="Chromosome 1"/>
</dbReference>
<dbReference type="OMA" id="FEPWFES"/>
<protein>
    <recommendedName>
        <fullName evidence="4">F-box associated domain-containing protein</fullName>
    </recommendedName>
</protein>
<dbReference type="EnsemblPlants" id="ONIVA01G45120.1">
    <property type="protein sequence ID" value="ONIVA01G45120.1"/>
    <property type="gene ID" value="ONIVA01G45120"/>
</dbReference>
<evidence type="ECO:0000313" key="3">
    <source>
        <dbReference type="Proteomes" id="UP000006591"/>
    </source>
</evidence>
<reference evidence="2" key="1">
    <citation type="submission" date="2015-04" db="UniProtKB">
        <authorList>
            <consortium name="EnsemblPlants"/>
        </authorList>
    </citation>
    <scope>IDENTIFICATION</scope>
    <source>
        <strain evidence="2">SL10</strain>
    </source>
</reference>
<dbReference type="eggNOG" id="ENOG502R67G">
    <property type="taxonomic scope" value="Eukaryota"/>
</dbReference>
<sequence length="397" mass="43212">MATKRRLPFPNPTKASPRSILETKTATKRRRDESAENRKAVYLVAELSTNEPSHSVFMVDAAAAAAVAGGGGEVRRAHPLSGSGLTGAKHGMSFVAVRSEHGSWILGAGGRGGCTVIYDPITMEEFRGPHLHWPKQEPVLVSVGGVVYAISRRPRVRLASRLDYLPWVESLSFNMGVPRLDRMDSPYWKSLPPPPLFPCLLRPSEYRNPPDYCVSSFAVVGSHILLSMEQLPGEEQRGTYGFHVVDKAWEKVHDCNLPFVGQAVSIGGSLFAAAMPNNGGGGASVFHMSIIKVSSSSSPASWQLLVQEFPVASLGRMIPQPRIFSPLGEGSFCSVGWLASSGRSHGCQIKEYQIEGAESKKDLQATVQVKHQDQTYQFKGQSRFLDTHMPIVAALSM</sequence>
<dbReference type="PANTHER" id="PTHR33085">
    <property type="entry name" value="OS12G0113100 PROTEIN-RELATED"/>
    <property type="match status" value="1"/>
</dbReference>
<feature type="region of interest" description="Disordered" evidence="1">
    <location>
        <begin position="1"/>
        <end position="35"/>
    </location>
</feature>
<evidence type="ECO:0000256" key="1">
    <source>
        <dbReference type="SAM" id="MobiDB-lite"/>
    </source>
</evidence>
<organism evidence="2">
    <name type="scientific">Oryza nivara</name>
    <name type="common">Indian wild rice</name>
    <name type="synonym">Oryza sativa f. spontanea</name>
    <dbReference type="NCBI Taxonomy" id="4536"/>
    <lineage>
        <taxon>Eukaryota</taxon>
        <taxon>Viridiplantae</taxon>
        <taxon>Streptophyta</taxon>
        <taxon>Embryophyta</taxon>
        <taxon>Tracheophyta</taxon>
        <taxon>Spermatophyta</taxon>
        <taxon>Magnoliopsida</taxon>
        <taxon>Liliopsida</taxon>
        <taxon>Poales</taxon>
        <taxon>Poaceae</taxon>
        <taxon>BOP clade</taxon>
        <taxon>Oryzoideae</taxon>
        <taxon>Oryzeae</taxon>
        <taxon>Oryzinae</taxon>
        <taxon>Oryza</taxon>
    </lineage>
</organism>
<proteinExistence type="predicted"/>